<dbReference type="InterPro" id="IPR029063">
    <property type="entry name" value="SAM-dependent_MTases_sf"/>
</dbReference>
<keyword evidence="3 9" id="KW-0489">Methyltransferase</keyword>
<dbReference type="FunFam" id="3.90.120.10:FF:000003">
    <property type="entry name" value="DNA (cytosine-5)-methyltransferase 1"/>
    <property type="match status" value="1"/>
</dbReference>
<dbReference type="PROSITE" id="PS51038">
    <property type="entry name" value="BAH"/>
    <property type="match status" value="1"/>
</dbReference>
<evidence type="ECO:0000259" key="11">
    <source>
        <dbReference type="PROSITE" id="PS50013"/>
    </source>
</evidence>
<evidence type="ECO:0000256" key="10">
    <source>
        <dbReference type="SAM" id="MobiDB-lite"/>
    </source>
</evidence>
<feature type="domain" description="BAH" evidence="12">
    <location>
        <begin position="207"/>
        <end position="324"/>
    </location>
</feature>
<dbReference type="GO" id="GO:0003677">
    <property type="term" value="F:DNA binding"/>
    <property type="evidence" value="ECO:0007669"/>
    <property type="project" value="UniProtKB-KW"/>
</dbReference>
<evidence type="ECO:0000313" key="13">
    <source>
        <dbReference type="EMBL" id="KAK8952472.1"/>
    </source>
</evidence>
<dbReference type="Pfam" id="PF00385">
    <property type="entry name" value="Chromo"/>
    <property type="match status" value="1"/>
</dbReference>
<dbReference type="InterPro" id="IPR023779">
    <property type="entry name" value="Chromodomain_CS"/>
</dbReference>
<evidence type="ECO:0000256" key="3">
    <source>
        <dbReference type="ARBA" id="ARBA00022603"/>
    </source>
</evidence>
<evidence type="ECO:0000256" key="1">
    <source>
        <dbReference type="ARBA" id="ARBA00004123"/>
    </source>
</evidence>
<dbReference type="GO" id="GO:0003682">
    <property type="term" value="F:chromatin binding"/>
    <property type="evidence" value="ECO:0007669"/>
    <property type="project" value="InterPro"/>
</dbReference>
<feature type="active site" evidence="9">
    <location>
        <position position="549"/>
    </location>
</feature>
<evidence type="ECO:0000256" key="2">
    <source>
        <dbReference type="ARBA" id="ARBA00011975"/>
    </source>
</evidence>
<dbReference type="PANTHER" id="PTHR10629:SF34">
    <property type="entry name" value="DNA (CYTOSINE-5)-METHYLTRANSFERASE CMT2"/>
    <property type="match status" value="1"/>
</dbReference>
<organism evidence="13 14">
    <name type="scientific">Platanthera zijinensis</name>
    <dbReference type="NCBI Taxonomy" id="2320716"/>
    <lineage>
        <taxon>Eukaryota</taxon>
        <taxon>Viridiplantae</taxon>
        <taxon>Streptophyta</taxon>
        <taxon>Embryophyta</taxon>
        <taxon>Tracheophyta</taxon>
        <taxon>Spermatophyta</taxon>
        <taxon>Magnoliopsida</taxon>
        <taxon>Liliopsida</taxon>
        <taxon>Asparagales</taxon>
        <taxon>Orchidaceae</taxon>
        <taxon>Orchidoideae</taxon>
        <taxon>Orchideae</taxon>
        <taxon>Orchidinae</taxon>
        <taxon>Platanthera</taxon>
    </lineage>
</organism>
<dbReference type="EC" id="2.1.1.37" evidence="2"/>
<keyword evidence="6" id="KW-0238">DNA-binding</keyword>
<dbReference type="SUPFAM" id="SSF53335">
    <property type="entry name" value="S-adenosyl-L-methionine-dependent methyltransferases"/>
    <property type="match status" value="1"/>
</dbReference>
<sequence length="930" mass="104480">MAAEIPFNAPDQAAPNGHLTAGASTEAGDPGYSELNACWIQLPLSPVSVSATPPGKETKSSAAYEGICESKLRSGENCPRRRPVANGQPRRSPRTVANISAPSSENKRPIVVADQPYPVRVNAGSVSKKPKNVSSTSSLKKLEDVNGSSFFVGDPVPAEEAMHRWPHHYALHGAKRNRWNSSGIFDDEDEIILNVKCHYLQANVAGFVFDLGDCAHVKGENGKSDYVGRIIELFETTEGQYYFTIQWFFRADDTVMKDQAGWHDKKRLFYSNLRNDNPLDCIVSKVRVVQVSPSLELKSRSTPLYYFYYDMEYSVEYSTFQTIESGEKSDFSSNCSGADPSDSMLMKPPKKPTFDICKFRKSELALLDLYSGCGGMSTGLCLGAKAAGINLVTKWSIDLNKAACESLKLNHPEVQVRNEKVDDFLELLKEWSKLCSKYVSSASESHKVSPRSSKLEPPKLKTCNDRSPKEYEVLHIEDICFGDPDNSGKHGLKFKVRWKGYDPSADTWEPLENLSNCEDRIRDFVRKGFLLKLLPLPGDVDVICGGPPCQGISGYNRFRNTDAPLDDERNQQIVVFMDTVQYLKPKYVLMENVVDILRFAKGTLGRYALSRLIEMRYQARLGIMAASCYGVPQFRMRVFLWGCHPDEKLPQFPLPNHDAILKGSTPVEFERNLVGYDEGQPRILEKALVLEDLLSDLPLVTNTEDREQMPYSMDPQTDFQRYIRRPMFEDSGSATIPNPILYDHRPLPLGEDDYLRVLQIPRRKGANFRDLPGVIVGADNRVTLDPSMERKLLPSGRPLVPNYAINLWNGKSFRSFARLWWDEVVSTVLTVPDSHCQAVLHPEQDRVLTIRETARLQGFPDYYRFCGTVRERYRQIGNAVAVPVSRALGYTLGLAWMKQCGDGPLVTLPSKFAYSRTAEDHSSSSSGVQE</sequence>
<accession>A0AAP0BYB2</accession>
<proteinExistence type="inferred from homology"/>
<dbReference type="Pfam" id="PF00145">
    <property type="entry name" value="DNA_methylase"/>
    <property type="match status" value="1"/>
</dbReference>
<dbReference type="InterPro" id="IPR001025">
    <property type="entry name" value="BAH_dom"/>
</dbReference>
<dbReference type="GO" id="GO:0032259">
    <property type="term" value="P:methylation"/>
    <property type="evidence" value="ECO:0007669"/>
    <property type="project" value="UniProtKB-KW"/>
</dbReference>
<dbReference type="InterPro" id="IPR031303">
    <property type="entry name" value="C5_meth_CS"/>
</dbReference>
<gene>
    <name evidence="13" type="primary">CMT2</name>
    <name evidence="13" type="ORF">KSP39_PZI004723</name>
</gene>
<evidence type="ECO:0000256" key="4">
    <source>
        <dbReference type="ARBA" id="ARBA00022679"/>
    </source>
</evidence>
<dbReference type="PROSITE" id="PS00095">
    <property type="entry name" value="C5_MTASE_2"/>
    <property type="match status" value="1"/>
</dbReference>
<dbReference type="PROSITE" id="PS00094">
    <property type="entry name" value="C5_MTASE_1"/>
    <property type="match status" value="1"/>
</dbReference>
<evidence type="ECO:0000313" key="14">
    <source>
        <dbReference type="Proteomes" id="UP001418222"/>
    </source>
</evidence>
<evidence type="ECO:0000256" key="7">
    <source>
        <dbReference type="ARBA" id="ARBA00023242"/>
    </source>
</evidence>
<evidence type="ECO:0000256" key="6">
    <source>
        <dbReference type="ARBA" id="ARBA00023125"/>
    </source>
</evidence>
<dbReference type="PRINTS" id="PR00105">
    <property type="entry name" value="C5METTRFRASE"/>
</dbReference>
<dbReference type="SUPFAM" id="SSF54160">
    <property type="entry name" value="Chromo domain-like"/>
    <property type="match status" value="1"/>
</dbReference>
<dbReference type="Gene3D" id="3.90.120.10">
    <property type="entry name" value="DNA Methylase, subunit A, domain 2"/>
    <property type="match status" value="1"/>
</dbReference>
<feature type="region of interest" description="Disordered" evidence="10">
    <location>
        <begin position="1"/>
        <end position="30"/>
    </location>
</feature>
<comment type="caution">
    <text evidence="13">The sequence shown here is derived from an EMBL/GenBank/DDBJ whole genome shotgun (WGS) entry which is preliminary data.</text>
</comment>
<feature type="domain" description="Chromo" evidence="11">
    <location>
        <begin position="474"/>
        <end position="527"/>
    </location>
</feature>
<keyword evidence="4 9" id="KW-0808">Transferase</keyword>
<dbReference type="PROSITE" id="PS00598">
    <property type="entry name" value="CHROMO_1"/>
    <property type="match status" value="1"/>
</dbReference>
<dbReference type="InterPro" id="IPR023780">
    <property type="entry name" value="Chromo_domain"/>
</dbReference>
<evidence type="ECO:0000256" key="9">
    <source>
        <dbReference type="PROSITE-ProRule" id="PRU01016"/>
    </source>
</evidence>
<feature type="compositionally biased region" description="Polar residues" evidence="10">
    <location>
        <begin position="95"/>
        <end position="104"/>
    </location>
</feature>
<keyword evidence="5 9" id="KW-0949">S-adenosyl-L-methionine</keyword>
<comment type="subcellular location">
    <subcellularLocation>
        <location evidence="1">Nucleus</location>
    </subcellularLocation>
</comment>
<dbReference type="InterPro" id="IPR018117">
    <property type="entry name" value="C5_DNA_meth_AS"/>
</dbReference>
<dbReference type="InterPro" id="IPR050390">
    <property type="entry name" value="C5-Methyltransferase"/>
</dbReference>
<dbReference type="GO" id="GO:0044027">
    <property type="term" value="P:negative regulation of gene expression via chromosomal CpG island methylation"/>
    <property type="evidence" value="ECO:0007669"/>
    <property type="project" value="TreeGrafter"/>
</dbReference>
<feature type="region of interest" description="Disordered" evidence="10">
    <location>
        <begin position="73"/>
        <end position="108"/>
    </location>
</feature>
<dbReference type="InterPro" id="IPR000953">
    <property type="entry name" value="Chromo/chromo_shadow_dom"/>
</dbReference>
<evidence type="ECO:0000256" key="8">
    <source>
        <dbReference type="ARBA" id="ARBA00047422"/>
    </source>
</evidence>
<evidence type="ECO:0000259" key="12">
    <source>
        <dbReference type="PROSITE" id="PS51038"/>
    </source>
</evidence>
<dbReference type="AlphaFoldDB" id="A0AAP0BYB2"/>
<keyword evidence="14" id="KW-1185">Reference proteome</keyword>
<dbReference type="GO" id="GO:0003886">
    <property type="term" value="F:DNA (cytosine-5-)-methyltransferase activity"/>
    <property type="evidence" value="ECO:0007669"/>
    <property type="project" value="UniProtKB-EC"/>
</dbReference>
<reference evidence="13 14" key="1">
    <citation type="journal article" date="2022" name="Nat. Plants">
        <title>Genomes of leafy and leafless Platanthera orchids illuminate the evolution of mycoheterotrophy.</title>
        <authorList>
            <person name="Li M.H."/>
            <person name="Liu K.W."/>
            <person name="Li Z."/>
            <person name="Lu H.C."/>
            <person name="Ye Q.L."/>
            <person name="Zhang D."/>
            <person name="Wang J.Y."/>
            <person name="Li Y.F."/>
            <person name="Zhong Z.M."/>
            <person name="Liu X."/>
            <person name="Yu X."/>
            <person name="Liu D.K."/>
            <person name="Tu X.D."/>
            <person name="Liu B."/>
            <person name="Hao Y."/>
            <person name="Liao X.Y."/>
            <person name="Jiang Y.T."/>
            <person name="Sun W.H."/>
            <person name="Chen J."/>
            <person name="Chen Y.Q."/>
            <person name="Ai Y."/>
            <person name="Zhai J.W."/>
            <person name="Wu S.S."/>
            <person name="Zhou Z."/>
            <person name="Hsiao Y.Y."/>
            <person name="Wu W.L."/>
            <person name="Chen Y.Y."/>
            <person name="Lin Y.F."/>
            <person name="Hsu J.L."/>
            <person name="Li C.Y."/>
            <person name="Wang Z.W."/>
            <person name="Zhao X."/>
            <person name="Zhong W.Y."/>
            <person name="Ma X.K."/>
            <person name="Ma L."/>
            <person name="Huang J."/>
            <person name="Chen G.Z."/>
            <person name="Huang M.Z."/>
            <person name="Huang L."/>
            <person name="Peng D.H."/>
            <person name="Luo Y.B."/>
            <person name="Zou S.Q."/>
            <person name="Chen S.P."/>
            <person name="Lan S."/>
            <person name="Tsai W.C."/>
            <person name="Van de Peer Y."/>
            <person name="Liu Z.J."/>
        </authorList>
    </citation>
    <scope>NUCLEOTIDE SEQUENCE [LARGE SCALE GENOMIC DNA]</scope>
    <source>
        <strain evidence="13">Lor287</strain>
    </source>
</reference>
<dbReference type="PROSITE" id="PS51679">
    <property type="entry name" value="SAM_MT_C5"/>
    <property type="match status" value="1"/>
</dbReference>
<dbReference type="Gene3D" id="3.40.50.150">
    <property type="entry name" value="Vaccinia Virus protein VP39"/>
    <property type="match status" value="1"/>
</dbReference>
<dbReference type="Pfam" id="PF01426">
    <property type="entry name" value="BAH"/>
    <property type="match status" value="1"/>
</dbReference>
<dbReference type="PROSITE" id="PS50013">
    <property type="entry name" value="CHROMO_2"/>
    <property type="match status" value="1"/>
</dbReference>
<dbReference type="InterPro" id="IPR043151">
    <property type="entry name" value="BAH_sf"/>
</dbReference>
<evidence type="ECO:0000256" key="5">
    <source>
        <dbReference type="ARBA" id="ARBA00022691"/>
    </source>
</evidence>
<dbReference type="SMART" id="SM00298">
    <property type="entry name" value="CHROMO"/>
    <property type="match status" value="1"/>
</dbReference>
<dbReference type="EMBL" id="JBBWWQ010000003">
    <property type="protein sequence ID" value="KAK8952472.1"/>
    <property type="molecule type" value="Genomic_DNA"/>
</dbReference>
<dbReference type="SMART" id="SM00439">
    <property type="entry name" value="BAH"/>
    <property type="match status" value="1"/>
</dbReference>
<dbReference type="InterPro" id="IPR016197">
    <property type="entry name" value="Chromo-like_dom_sf"/>
</dbReference>
<keyword evidence="7" id="KW-0539">Nucleus</keyword>
<dbReference type="Proteomes" id="UP001418222">
    <property type="component" value="Unassembled WGS sequence"/>
</dbReference>
<protein>
    <recommendedName>
        <fullName evidence="2">DNA (cytosine-5-)-methyltransferase</fullName>
        <ecNumber evidence="2">2.1.1.37</ecNumber>
    </recommendedName>
</protein>
<dbReference type="CDD" id="cd18635">
    <property type="entry name" value="CD_CMT3_like"/>
    <property type="match status" value="1"/>
</dbReference>
<name>A0AAP0BYB2_9ASPA</name>
<comment type="similarity">
    <text evidence="9">Belongs to the class I-like SAM-binding methyltransferase superfamily. C5-methyltransferase family.</text>
</comment>
<dbReference type="GO" id="GO:0005634">
    <property type="term" value="C:nucleus"/>
    <property type="evidence" value="ECO:0007669"/>
    <property type="project" value="UniProtKB-SubCell"/>
</dbReference>
<dbReference type="PANTHER" id="PTHR10629">
    <property type="entry name" value="CYTOSINE-SPECIFIC METHYLTRANSFERASE"/>
    <property type="match status" value="1"/>
</dbReference>
<dbReference type="InterPro" id="IPR001525">
    <property type="entry name" value="C5_MeTfrase"/>
</dbReference>
<comment type="catalytic activity">
    <reaction evidence="8">
        <text>a 2'-deoxycytidine in DNA + S-adenosyl-L-methionine = a 5-methyl-2'-deoxycytidine in DNA + S-adenosyl-L-homocysteine + H(+)</text>
        <dbReference type="Rhea" id="RHEA:13681"/>
        <dbReference type="Rhea" id="RHEA-COMP:11369"/>
        <dbReference type="Rhea" id="RHEA-COMP:11370"/>
        <dbReference type="ChEBI" id="CHEBI:15378"/>
        <dbReference type="ChEBI" id="CHEBI:57856"/>
        <dbReference type="ChEBI" id="CHEBI:59789"/>
        <dbReference type="ChEBI" id="CHEBI:85452"/>
        <dbReference type="ChEBI" id="CHEBI:85454"/>
        <dbReference type="EC" id="2.1.1.37"/>
    </reaction>
</comment>
<dbReference type="Gene3D" id="2.30.30.490">
    <property type="match status" value="1"/>
</dbReference>